<evidence type="ECO:0000313" key="1">
    <source>
        <dbReference type="EMBL" id="TBL70918.1"/>
    </source>
</evidence>
<dbReference type="OrthoDB" id="9782926at2"/>
<accession>A0A4Q9DJ90</accession>
<dbReference type="Pfam" id="PF00132">
    <property type="entry name" value="Hexapep"/>
    <property type="match status" value="1"/>
</dbReference>
<comment type="caution">
    <text evidence="1">The sequence shown here is derived from an EMBL/GenBank/DDBJ whole genome shotgun (WGS) entry which is preliminary data.</text>
</comment>
<dbReference type="SUPFAM" id="SSF51161">
    <property type="entry name" value="Trimeric LpxA-like enzymes"/>
    <property type="match status" value="1"/>
</dbReference>
<protein>
    <submittedName>
        <fullName evidence="1">N-acetyltransferase</fullName>
    </submittedName>
</protein>
<dbReference type="AlphaFoldDB" id="A0A4Q9DJ90"/>
<dbReference type="Pfam" id="PF14602">
    <property type="entry name" value="Hexapep_2"/>
    <property type="match status" value="3"/>
</dbReference>
<organism evidence="1 2">
    <name type="scientific">Paenibacillus thalictri</name>
    <dbReference type="NCBI Taxonomy" id="2527873"/>
    <lineage>
        <taxon>Bacteria</taxon>
        <taxon>Bacillati</taxon>
        <taxon>Bacillota</taxon>
        <taxon>Bacilli</taxon>
        <taxon>Bacillales</taxon>
        <taxon>Paenibacillaceae</taxon>
        <taxon>Paenibacillus</taxon>
    </lineage>
</organism>
<name>A0A4Q9DJ90_9BACL</name>
<dbReference type="InterPro" id="IPR001451">
    <property type="entry name" value="Hexapep"/>
</dbReference>
<reference evidence="1 2" key="1">
    <citation type="submission" date="2019-02" db="EMBL/GenBank/DDBJ databases">
        <title>Paenibacillus sp. nov., isolated from surface-sterilized tissue of Thalictrum simplex L.</title>
        <authorList>
            <person name="Tuo L."/>
        </authorList>
    </citation>
    <scope>NUCLEOTIDE SEQUENCE [LARGE SCALE GENOMIC DNA]</scope>
    <source>
        <strain evidence="1 2">N2SHLJ1</strain>
    </source>
</reference>
<dbReference type="InterPro" id="IPR011004">
    <property type="entry name" value="Trimer_LpxA-like_sf"/>
</dbReference>
<proteinExistence type="predicted"/>
<dbReference type="EMBL" id="SIRE01000029">
    <property type="protein sequence ID" value="TBL70918.1"/>
    <property type="molecule type" value="Genomic_DNA"/>
</dbReference>
<dbReference type="Proteomes" id="UP000293142">
    <property type="component" value="Unassembled WGS sequence"/>
</dbReference>
<dbReference type="Gene3D" id="2.160.10.10">
    <property type="entry name" value="Hexapeptide repeat proteins"/>
    <property type="match status" value="2"/>
</dbReference>
<dbReference type="InterPro" id="IPR050179">
    <property type="entry name" value="Trans_hexapeptide_repeat"/>
</dbReference>
<dbReference type="CDD" id="cd03358">
    <property type="entry name" value="LbH_WxcM_N_like"/>
    <property type="match status" value="1"/>
</dbReference>
<dbReference type="GO" id="GO:0016740">
    <property type="term" value="F:transferase activity"/>
    <property type="evidence" value="ECO:0007669"/>
    <property type="project" value="UniProtKB-KW"/>
</dbReference>
<sequence>MNEHVVMGEHVVIGMNVSIGENVTIGHHVVIYEGTKIGNNVTIQDHAIIGKQPAKAKNSILKQPKAALPSAVIGSGCTIGSSSIIYAGAVLENDVFVADLATIRERVTVGERTIVGRGVSIENDCKVGSRCKLETNCYITAYSSLGDFVFVAPCVVTSNDNYMGRTQERFAHMKGVTLKNGARIGANAITLPGIVVEEDGAVAAGSVVSRDVKAGELVLGVPARKLRNVPEEQLLRSQ</sequence>
<keyword evidence="2" id="KW-1185">Reference proteome</keyword>
<dbReference type="PANTHER" id="PTHR43300:SF4">
    <property type="entry name" value="ACYL-[ACYL-CARRIER-PROTEIN]--UDP-N-ACETYLGLUCOSAMINE O-ACYLTRANSFERASE"/>
    <property type="match status" value="1"/>
</dbReference>
<gene>
    <name evidence="1" type="ORF">EYB31_31845</name>
</gene>
<dbReference type="PANTHER" id="PTHR43300">
    <property type="entry name" value="ACETYLTRANSFERASE"/>
    <property type="match status" value="1"/>
</dbReference>
<evidence type="ECO:0000313" key="2">
    <source>
        <dbReference type="Proteomes" id="UP000293142"/>
    </source>
</evidence>
<keyword evidence="1" id="KW-0808">Transferase</keyword>